<dbReference type="AlphaFoldDB" id="A0A6S8PAZ0"/>
<dbReference type="EMBL" id="HBIP01033630">
    <property type="protein sequence ID" value="CAE0505460.1"/>
    <property type="molecule type" value="Transcribed_RNA"/>
</dbReference>
<evidence type="ECO:0000256" key="1">
    <source>
        <dbReference type="SAM" id="MobiDB-lite"/>
    </source>
</evidence>
<proteinExistence type="predicted"/>
<feature type="region of interest" description="Disordered" evidence="1">
    <location>
        <begin position="1"/>
        <end position="24"/>
    </location>
</feature>
<sequence>MSSSMPTDGMTSNAQESPRLLQRLDKESWQQHKIALDKEWIVAFLRERHPLRLDFASQCLYTTLMFAWLQYEGPLPEPAPTPRQLKRIKDKEKKHMRQAMKAQDAQQ</sequence>
<dbReference type="EMBL" id="HBIP01033632">
    <property type="protein sequence ID" value="CAE0505462.1"/>
    <property type="molecule type" value="Transcribed_RNA"/>
</dbReference>
<evidence type="ECO:0000313" key="6">
    <source>
        <dbReference type="EMBL" id="CAE0505461.1"/>
    </source>
</evidence>
<feature type="compositionally biased region" description="Polar residues" evidence="1">
    <location>
        <begin position="1"/>
        <end position="16"/>
    </location>
</feature>
<reference evidence="2" key="1">
    <citation type="submission" date="2021-01" db="EMBL/GenBank/DDBJ databases">
        <authorList>
            <person name="Corre E."/>
            <person name="Pelletier E."/>
            <person name="Niang G."/>
            <person name="Scheremetjew M."/>
            <person name="Finn R."/>
            <person name="Kale V."/>
            <person name="Holt S."/>
            <person name="Cochrane G."/>
            <person name="Meng A."/>
            <person name="Brown T."/>
            <person name="Cohen L."/>
        </authorList>
    </citation>
    <scope>NUCLEOTIDE SEQUENCE</scope>
    <source>
        <strain evidence="2">CCMP1320</strain>
    </source>
</reference>
<feature type="region of interest" description="Disordered" evidence="1">
    <location>
        <begin position="77"/>
        <end position="107"/>
    </location>
</feature>
<gene>
    <name evidence="2" type="ORF">DTER00134_LOCUS20530</name>
    <name evidence="3" type="ORF">DTER00134_LOCUS20531</name>
    <name evidence="4" type="ORF">DTER00134_LOCUS20532</name>
    <name evidence="5" type="ORF">DTER00134_LOCUS20533</name>
    <name evidence="6" type="ORF">DTER00134_LOCUS20534</name>
    <name evidence="7" type="ORF">DTER00134_LOCUS20535</name>
</gene>
<dbReference type="EMBL" id="HBIP01033629">
    <property type="protein sequence ID" value="CAE0505459.1"/>
    <property type="molecule type" value="Transcribed_RNA"/>
</dbReference>
<dbReference type="EMBL" id="HBIP01033628">
    <property type="protein sequence ID" value="CAE0505458.1"/>
    <property type="molecule type" value="Transcribed_RNA"/>
</dbReference>
<accession>A0A6S8PAZ0</accession>
<organism evidence="2">
    <name type="scientific">Dunaliella tertiolecta</name>
    <name type="common">Green alga</name>
    <dbReference type="NCBI Taxonomy" id="3047"/>
    <lineage>
        <taxon>Eukaryota</taxon>
        <taxon>Viridiplantae</taxon>
        <taxon>Chlorophyta</taxon>
        <taxon>core chlorophytes</taxon>
        <taxon>Chlorophyceae</taxon>
        <taxon>CS clade</taxon>
        <taxon>Chlamydomonadales</taxon>
        <taxon>Dunaliellaceae</taxon>
        <taxon>Dunaliella</taxon>
    </lineage>
</organism>
<protein>
    <submittedName>
        <fullName evidence="2">Uncharacterized protein</fullName>
    </submittedName>
</protein>
<evidence type="ECO:0000313" key="5">
    <source>
        <dbReference type="EMBL" id="CAE0505460.1"/>
    </source>
</evidence>
<evidence type="ECO:0000313" key="4">
    <source>
        <dbReference type="EMBL" id="CAE0505459.1"/>
    </source>
</evidence>
<evidence type="ECO:0000313" key="3">
    <source>
        <dbReference type="EMBL" id="CAE0505458.1"/>
    </source>
</evidence>
<evidence type="ECO:0000313" key="7">
    <source>
        <dbReference type="EMBL" id="CAE0505462.1"/>
    </source>
</evidence>
<dbReference type="EMBL" id="HBIP01033627">
    <property type="protein sequence ID" value="CAE0505457.1"/>
    <property type="molecule type" value="Transcribed_RNA"/>
</dbReference>
<name>A0A6S8PAZ0_DUNTE</name>
<dbReference type="EMBL" id="HBIP01033631">
    <property type="protein sequence ID" value="CAE0505461.1"/>
    <property type="molecule type" value="Transcribed_RNA"/>
</dbReference>
<evidence type="ECO:0000313" key="2">
    <source>
        <dbReference type="EMBL" id="CAE0505457.1"/>
    </source>
</evidence>